<evidence type="ECO:0000313" key="6">
    <source>
        <dbReference type="Proteomes" id="UP000297245"/>
    </source>
</evidence>
<dbReference type="GO" id="GO:0097237">
    <property type="term" value="P:cellular response to toxic substance"/>
    <property type="evidence" value="ECO:0007669"/>
    <property type="project" value="UniProtKB-ARBA"/>
</dbReference>
<feature type="compositionally biased region" description="Polar residues" evidence="4">
    <location>
        <begin position="143"/>
        <end position="162"/>
    </location>
</feature>
<name>A0A4S8L6E1_DENBC</name>
<dbReference type="Proteomes" id="UP000297245">
    <property type="component" value="Unassembled WGS sequence"/>
</dbReference>
<dbReference type="GO" id="GO:0016491">
    <property type="term" value="F:oxidoreductase activity"/>
    <property type="evidence" value="ECO:0007669"/>
    <property type="project" value="UniProtKB-KW"/>
</dbReference>
<dbReference type="Gene3D" id="3.50.50.60">
    <property type="entry name" value="FAD/NAD(P)-binding domain"/>
    <property type="match status" value="3"/>
</dbReference>
<evidence type="ECO:0000256" key="1">
    <source>
        <dbReference type="ARBA" id="ARBA00009333"/>
    </source>
</evidence>
<dbReference type="PANTHER" id="PTHR48105">
    <property type="entry name" value="THIOREDOXIN REDUCTASE 1-RELATED-RELATED"/>
    <property type="match status" value="1"/>
</dbReference>
<keyword evidence="3" id="KW-0560">Oxidoreductase</keyword>
<dbReference type="InterPro" id="IPR036188">
    <property type="entry name" value="FAD/NAD-bd_sf"/>
</dbReference>
<comment type="similarity">
    <text evidence="1">Belongs to the class-II pyridine nucleotide-disulfide oxidoreductase family.</text>
</comment>
<reference evidence="5 6" key="1">
    <citation type="journal article" date="2019" name="Nat. Ecol. Evol.">
        <title>Megaphylogeny resolves global patterns of mushroom evolution.</title>
        <authorList>
            <person name="Varga T."/>
            <person name="Krizsan K."/>
            <person name="Foldi C."/>
            <person name="Dima B."/>
            <person name="Sanchez-Garcia M."/>
            <person name="Sanchez-Ramirez S."/>
            <person name="Szollosi G.J."/>
            <person name="Szarkandi J.G."/>
            <person name="Papp V."/>
            <person name="Albert L."/>
            <person name="Andreopoulos W."/>
            <person name="Angelini C."/>
            <person name="Antonin V."/>
            <person name="Barry K.W."/>
            <person name="Bougher N.L."/>
            <person name="Buchanan P."/>
            <person name="Buyck B."/>
            <person name="Bense V."/>
            <person name="Catcheside P."/>
            <person name="Chovatia M."/>
            <person name="Cooper J."/>
            <person name="Damon W."/>
            <person name="Desjardin D."/>
            <person name="Finy P."/>
            <person name="Geml J."/>
            <person name="Haridas S."/>
            <person name="Hughes K."/>
            <person name="Justo A."/>
            <person name="Karasinski D."/>
            <person name="Kautmanova I."/>
            <person name="Kiss B."/>
            <person name="Kocsube S."/>
            <person name="Kotiranta H."/>
            <person name="LaButti K.M."/>
            <person name="Lechner B.E."/>
            <person name="Liimatainen K."/>
            <person name="Lipzen A."/>
            <person name="Lukacs Z."/>
            <person name="Mihaltcheva S."/>
            <person name="Morgado L.N."/>
            <person name="Niskanen T."/>
            <person name="Noordeloos M.E."/>
            <person name="Ohm R.A."/>
            <person name="Ortiz-Santana B."/>
            <person name="Ovrebo C."/>
            <person name="Racz N."/>
            <person name="Riley R."/>
            <person name="Savchenko A."/>
            <person name="Shiryaev A."/>
            <person name="Soop K."/>
            <person name="Spirin V."/>
            <person name="Szebenyi C."/>
            <person name="Tomsovsky M."/>
            <person name="Tulloss R.E."/>
            <person name="Uehling J."/>
            <person name="Grigoriev I.V."/>
            <person name="Vagvolgyi C."/>
            <person name="Papp T."/>
            <person name="Martin F.M."/>
            <person name="Miettinen O."/>
            <person name="Hibbett D.S."/>
            <person name="Nagy L.G."/>
        </authorList>
    </citation>
    <scope>NUCLEOTIDE SEQUENCE [LARGE SCALE GENOMIC DNA]</scope>
    <source>
        <strain evidence="5 6">CBS 962.96</strain>
    </source>
</reference>
<feature type="region of interest" description="Disordered" evidence="4">
    <location>
        <begin position="138"/>
        <end position="162"/>
    </location>
</feature>
<dbReference type="SUPFAM" id="SSF51905">
    <property type="entry name" value="FAD/NAD(P)-binding domain"/>
    <property type="match status" value="1"/>
</dbReference>
<keyword evidence="6" id="KW-1185">Reference proteome</keyword>
<dbReference type="PRINTS" id="PR00368">
    <property type="entry name" value="FADPNR"/>
</dbReference>
<gene>
    <name evidence="5" type="ORF">K435DRAFT_807038</name>
</gene>
<organism evidence="5 6">
    <name type="scientific">Dendrothele bispora (strain CBS 962.96)</name>
    <dbReference type="NCBI Taxonomy" id="1314807"/>
    <lineage>
        <taxon>Eukaryota</taxon>
        <taxon>Fungi</taxon>
        <taxon>Dikarya</taxon>
        <taxon>Basidiomycota</taxon>
        <taxon>Agaricomycotina</taxon>
        <taxon>Agaricomycetes</taxon>
        <taxon>Agaricomycetidae</taxon>
        <taxon>Agaricales</taxon>
        <taxon>Agaricales incertae sedis</taxon>
        <taxon>Dendrothele</taxon>
    </lineage>
</organism>
<dbReference type="AlphaFoldDB" id="A0A4S8L6E1"/>
<evidence type="ECO:0000256" key="4">
    <source>
        <dbReference type="SAM" id="MobiDB-lite"/>
    </source>
</evidence>
<sequence>MNHRSGTAAMLRQFCFDLDEVQEGIGLGFGLGDDSDSMHCEPLPSNRSEMTCLDEVVIRVVELSTASASRHSGSNASMRRWFVSICFYMASGDSMFSCDLDLPNFHSNSDLDLDSHPQCVQLGYSIIMRAVSSIPATSTSSSKQTIGGSNTDFLESSSSQRGPSYYTGSLLPHSLRSAPNSRSLRCLIQDQATMILQQVIIGPQPAIYLAQARISTWSFLKISWVKASPLPSMNLLGPKLMDEFLEQPLRFCTRIITGPISKIDLSRRPFRYWCKGQEDEEIETADTVIVATGASAKEEQTSSCHRDLTKYDSHVYVLVHSNELRASDIMAKRPMNSPKITILWNTVATECQDNSELLKNPRIRNVQTGSEKDLAVNGLFYALGHEPAMAIFCTQLETDPDGGEVDCGGEKEMMGK</sequence>
<protein>
    <recommendedName>
        <fullName evidence="7">FAD/NAD(P)-binding domain-containing protein</fullName>
    </recommendedName>
</protein>
<accession>A0A4S8L6E1</accession>
<evidence type="ECO:0000313" key="5">
    <source>
        <dbReference type="EMBL" id="THU84040.1"/>
    </source>
</evidence>
<dbReference type="EMBL" id="ML179626">
    <property type="protein sequence ID" value="THU84040.1"/>
    <property type="molecule type" value="Genomic_DNA"/>
</dbReference>
<dbReference type="InterPro" id="IPR050097">
    <property type="entry name" value="Ferredoxin-NADP_redctase_2"/>
</dbReference>
<proteinExistence type="inferred from homology"/>
<evidence type="ECO:0000256" key="2">
    <source>
        <dbReference type="ARBA" id="ARBA00022630"/>
    </source>
</evidence>
<keyword evidence="2" id="KW-0285">Flavoprotein</keyword>
<evidence type="ECO:0000256" key="3">
    <source>
        <dbReference type="ARBA" id="ARBA00023002"/>
    </source>
</evidence>
<evidence type="ECO:0008006" key="7">
    <source>
        <dbReference type="Google" id="ProtNLM"/>
    </source>
</evidence>
<dbReference type="OrthoDB" id="371245at2759"/>